<name>A0ABD2Y4U3_9GENT</name>
<proteinExistence type="predicted"/>
<dbReference type="AlphaFoldDB" id="A0ABD2Y4U3"/>
<protein>
    <submittedName>
        <fullName evidence="1">Uncharacterized protein</fullName>
    </submittedName>
</protein>
<gene>
    <name evidence="1" type="ORF">ACH5RR_036500</name>
</gene>
<sequence length="103" mass="10910">MGTNEVQLYLPYEVMSYLDKGALPKPVPGVRTLATGIRDLGGDDEEESVIAEGPSLRLAASLVLFLVTRSGSGSVGWIARVTSPACLSCELVAPVRFKVSEAE</sequence>
<dbReference type="Proteomes" id="UP001630127">
    <property type="component" value="Unassembled WGS sequence"/>
</dbReference>
<evidence type="ECO:0000313" key="1">
    <source>
        <dbReference type="EMBL" id="KAL3502051.1"/>
    </source>
</evidence>
<reference evidence="1 2" key="1">
    <citation type="submission" date="2024-11" db="EMBL/GenBank/DDBJ databases">
        <title>A near-complete genome assembly of Cinchona calisaya.</title>
        <authorList>
            <person name="Lian D.C."/>
            <person name="Zhao X.W."/>
            <person name="Wei L."/>
        </authorList>
    </citation>
    <scope>NUCLEOTIDE SEQUENCE [LARGE SCALE GENOMIC DNA]</scope>
    <source>
        <tissue evidence="1">Nenye</tissue>
    </source>
</reference>
<keyword evidence="2" id="KW-1185">Reference proteome</keyword>
<organism evidence="1 2">
    <name type="scientific">Cinchona calisaya</name>
    <dbReference type="NCBI Taxonomy" id="153742"/>
    <lineage>
        <taxon>Eukaryota</taxon>
        <taxon>Viridiplantae</taxon>
        <taxon>Streptophyta</taxon>
        <taxon>Embryophyta</taxon>
        <taxon>Tracheophyta</taxon>
        <taxon>Spermatophyta</taxon>
        <taxon>Magnoliopsida</taxon>
        <taxon>eudicotyledons</taxon>
        <taxon>Gunneridae</taxon>
        <taxon>Pentapetalae</taxon>
        <taxon>asterids</taxon>
        <taxon>lamiids</taxon>
        <taxon>Gentianales</taxon>
        <taxon>Rubiaceae</taxon>
        <taxon>Cinchonoideae</taxon>
        <taxon>Cinchoneae</taxon>
        <taxon>Cinchona</taxon>
    </lineage>
</organism>
<accession>A0ABD2Y4U3</accession>
<comment type="caution">
    <text evidence="1">The sequence shown here is derived from an EMBL/GenBank/DDBJ whole genome shotgun (WGS) entry which is preliminary data.</text>
</comment>
<evidence type="ECO:0000313" key="2">
    <source>
        <dbReference type="Proteomes" id="UP001630127"/>
    </source>
</evidence>
<dbReference type="EMBL" id="JBJUIK010000015">
    <property type="protein sequence ID" value="KAL3502051.1"/>
    <property type="molecule type" value="Genomic_DNA"/>
</dbReference>